<dbReference type="OrthoDB" id="4295522at2"/>
<organism evidence="2 3">
    <name type="scientific">Wenyingzhuangia fucanilytica</name>
    <dbReference type="NCBI Taxonomy" id="1790137"/>
    <lineage>
        <taxon>Bacteria</taxon>
        <taxon>Pseudomonadati</taxon>
        <taxon>Bacteroidota</taxon>
        <taxon>Flavobacteriia</taxon>
        <taxon>Flavobacteriales</taxon>
        <taxon>Flavobacteriaceae</taxon>
        <taxon>Wenyingzhuangia</taxon>
    </lineage>
</organism>
<name>A0A1B1Y217_9FLAO</name>
<feature type="domain" description="DinB-like" evidence="1">
    <location>
        <begin position="10"/>
        <end position="147"/>
    </location>
</feature>
<dbReference type="Pfam" id="PF12867">
    <property type="entry name" value="DinB_2"/>
    <property type="match status" value="1"/>
</dbReference>
<evidence type="ECO:0000313" key="2">
    <source>
        <dbReference type="EMBL" id="ANW94811.1"/>
    </source>
</evidence>
<protein>
    <submittedName>
        <fullName evidence="2">Damage-inducible protein DinB</fullName>
    </submittedName>
</protein>
<sequence>MDITKQVDILSKGRTLMLKLIGDFSLEQINKIPEGFSNNIGWNVAHLVVTQQLLCYKFSGLKTALSDEMIGRYVKGTAPNGHIINQEEWELIKKLFVELPEKLLVDYNDKIFKTYSEYTTSVNVTLDSVEKAIDFNNFHEGIHLGVILGLRKLV</sequence>
<dbReference type="SUPFAM" id="SSF109854">
    <property type="entry name" value="DinB/YfiT-like putative metalloenzymes"/>
    <property type="match status" value="1"/>
</dbReference>
<reference evidence="2 3" key="1">
    <citation type="submission" date="2016-02" db="EMBL/GenBank/DDBJ databases">
        <authorList>
            <person name="Wen L."/>
            <person name="He K."/>
            <person name="Yang H."/>
        </authorList>
    </citation>
    <scope>NUCLEOTIDE SEQUENCE [LARGE SCALE GENOMIC DNA]</scope>
    <source>
        <strain evidence="2 3">CZ1127</strain>
    </source>
</reference>
<keyword evidence="3" id="KW-1185">Reference proteome</keyword>
<dbReference type="Proteomes" id="UP000092967">
    <property type="component" value="Chromosome"/>
</dbReference>
<dbReference type="Gene3D" id="1.20.120.450">
    <property type="entry name" value="dinb family like domain"/>
    <property type="match status" value="1"/>
</dbReference>
<gene>
    <name evidence="2" type="ORF">AXE80_00220</name>
</gene>
<dbReference type="AlphaFoldDB" id="A0A1B1Y217"/>
<accession>A0A1B1Y217</accession>
<dbReference type="RefSeq" id="WP_068823915.1">
    <property type="nucleotide sequence ID" value="NZ_CP014224.1"/>
</dbReference>
<evidence type="ECO:0000313" key="3">
    <source>
        <dbReference type="Proteomes" id="UP000092967"/>
    </source>
</evidence>
<dbReference type="InterPro" id="IPR024775">
    <property type="entry name" value="DinB-like"/>
</dbReference>
<evidence type="ECO:0000259" key="1">
    <source>
        <dbReference type="Pfam" id="PF12867"/>
    </source>
</evidence>
<dbReference type="EMBL" id="CP014224">
    <property type="protein sequence ID" value="ANW94811.1"/>
    <property type="molecule type" value="Genomic_DNA"/>
</dbReference>
<dbReference type="InterPro" id="IPR034660">
    <property type="entry name" value="DinB/YfiT-like"/>
</dbReference>
<proteinExistence type="predicted"/>
<dbReference type="KEGG" id="wfu:AXE80_00220"/>